<feature type="compositionally biased region" description="Low complexity" evidence="1">
    <location>
        <begin position="208"/>
        <end position="249"/>
    </location>
</feature>
<keyword evidence="2" id="KW-1133">Transmembrane helix</keyword>
<reference evidence="4 5" key="1">
    <citation type="submission" date="2024-09" db="EMBL/GenBank/DDBJ databases">
        <authorList>
            <person name="Sun Q."/>
            <person name="Mori K."/>
        </authorList>
    </citation>
    <scope>NUCLEOTIDE SEQUENCE [LARGE SCALE GENOMIC DNA]</scope>
    <source>
        <strain evidence="4 5">JCM 3028</strain>
    </source>
</reference>
<keyword evidence="5" id="KW-1185">Reference proteome</keyword>
<dbReference type="EMBL" id="JBHMBS010000007">
    <property type="protein sequence ID" value="MFB9677376.1"/>
    <property type="molecule type" value="Genomic_DNA"/>
</dbReference>
<organism evidence="4 5">
    <name type="scientific">Streptosporangium vulgare</name>
    <dbReference type="NCBI Taxonomy" id="46190"/>
    <lineage>
        <taxon>Bacteria</taxon>
        <taxon>Bacillati</taxon>
        <taxon>Actinomycetota</taxon>
        <taxon>Actinomycetes</taxon>
        <taxon>Streptosporangiales</taxon>
        <taxon>Streptosporangiaceae</taxon>
        <taxon>Streptosporangium</taxon>
    </lineage>
</organism>
<feature type="region of interest" description="Disordered" evidence="1">
    <location>
        <begin position="197"/>
        <end position="269"/>
    </location>
</feature>
<gene>
    <name evidence="4" type="ORF">ACFFRH_17995</name>
</gene>
<dbReference type="Pfam" id="PF03435">
    <property type="entry name" value="Sacchrp_dh_NADP"/>
    <property type="match status" value="1"/>
</dbReference>
<dbReference type="PANTHER" id="PTHR12286">
    <property type="entry name" value="SACCHAROPINE DEHYDROGENASE-LIKE OXIDOREDUCTASE"/>
    <property type="match status" value="1"/>
</dbReference>
<dbReference type="Proteomes" id="UP001589610">
    <property type="component" value="Unassembled WGS sequence"/>
</dbReference>
<proteinExistence type="predicted"/>
<dbReference type="InterPro" id="IPR051276">
    <property type="entry name" value="Saccharopine_DH-like_oxidrdct"/>
</dbReference>
<sequence>MPHDRPYDIVLFGATGFTGALTADYLARHAGPSLRWALAGRNRARLEAVRERIGLPELPLLHADATDPASLVEIARQARVVATTVGPFVSYGEPLVAACADAGTHYADITGEPEFVDRMFIRHHERARRTGAKLVHSCGFDSIPHDLGAYFTVKHLPQGVPLEVSGFVRASGAPSGGTVHSAVMAISRLRQSAEAARLRRELEERPWARPATATGSAPGTATAAETGTGSATGTGAEATAGFETESAAGHASGLAPASPAGDVAVSGGRKAHGGPGSLRYVGGWALPLPTLDPQVVARSARALECYGPDFTYRHHFAVRRLPVALGIVAGVGALALLAQIPPARSLLLRGFAPGDGPGVEQRARSWFKVTFLGQGGGARVVTEVAGGDPGYGETAKMLGESALCLATDDLPDVSGQVTTAVAMGDALIDRLGRAGITFRVLSDSRK</sequence>
<name>A0ABV5TE36_9ACTN</name>
<dbReference type="RefSeq" id="WP_344744822.1">
    <property type="nucleotide sequence ID" value="NZ_BAAAWW010000052.1"/>
</dbReference>
<dbReference type="Gene3D" id="3.40.50.720">
    <property type="entry name" value="NAD(P)-binding Rossmann-like Domain"/>
    <property type="match status" value="1"/>
</dbReference>
<evidence type="ECO:0000256" key="2">
    <source>
        <dbReference type="SAM" id="Phobius"/>
    </source>
</evidence>
<keyword evidence="2" id="KW-0472">Membrane</keyword>
<accession>A0ABV5TE36</accession>
<feature type="domain" description="Saccharopine dehydrogenase NADP binding" evidence="3">
    <location>
        <begin position="9"/>
        <end position="131"/>
    </location>
</feature>
<evidence type="ECO:0000313" key="5">
    <source>
        <dbReference type="Proteomes" id="UP001589610"/>
    </source>
</evidence>
<comment type="caution">
    <text evidence="4">The sequence shown here is derived from an EMBL/GenBank/DDBJ whole genome shotgun (WGS) entry which is preliminary data.</text>
</comment>
<feature type="compositionally biased region" description="Basic and acidic residues" evidence="1">
    <location>
        <begin position="197"/>
        <end position="207"/>
    </location>
</feature>
<protein>
    <submittedName>
        <fullName evidence="4">Saccharopine dehydrogenase family protein</fullName>
    </submittedName>
</protein>
<evidence type="ECO:0000256" key="1">
    <source>
        <dbReference type="SAM" id="MobiDB-lite"/>
    </source>
</evidence>
<dbReference type="InterPro" id="IPR036291">
    <property type="entry name" value="NAD(P)-bd_dom_sf"/>
</dbReference>
<evidence type="ECO:0000259" key="3">
    <source>
        <dbReference type="Pfam" id="PF03435"/>
    </source>
</evidence>
<keyword evidence="2" id="KW-0812">Transmembrane</keyword>
<dbReference type="PANTHER" id="PTHR12286:SF5">
    <property type="entry name" value="SACCHAROPINE DEHYDROGENASE-LIKE OXIDOREDUCTASE"/>
    <property type="match status" value="1"/>
</dbReference>
<evidence type="ECO:0000313" key="4">
    <source>
        <dbReference type="EMBL" id="MFB9677376.1"/>
    </source>
</evidence>
<feature type="transmembrane region" description="Helical" evidence="2">
    <location>
        <begin position="321"/>
        <end position="340"/>
    </location>
</feature>
<dbReference type="InterPro" id="IPR005097">
    <property type="entry name" value="Sacchrp_dh_NADP-bd"/>
</dbReference>
<dbReference type="SUPFAM" id="SSF51735">
    <property type="entry name" value="NAD(P)-binding Rossmann-fold domains"/>
    <property type="match status" value="1"/>
</dbReference>